<comment type="similarity">
    <text evidence="2 11">Belongs to the class-I aminoacyl-tRNA synthetase family.</text>
</comment>
<comment type="subcellular location">
    <subcellularLocation>
        <location evidence="1">Mitochondrion matrix</location>
    </subcellularLocation>
</comment>
<dbReference type="EC" id="6.1.1.4" evidence="3"/>
<evidence type="ECO:0000256" key="3">
    <source>
        <dbReference type="ARBA" id="ARBA00013164"/>
    </source>
</evidence>
<evidence type="ECO:0000313" key="16">
    <source>
        <dbReference type="EMBL" id="CEP60430.1"/>
    </source>
</evidence>
<comment type="catalytic activity">
    <reaction evidence="10">
        <text>tRNA(Leu) + L-leucine + ATP = L-leucyl-tRNA(Leu) + AMP + diphosphate</text>
        <dbReference type="Rhea" id="RHEA:11688"/>
        <dbReference type="Rhea" id="RHEA-COMP:9613"/>
        <dbReference type="Rhea" id="RHEA-COMP:9622"/>
        <dbReference type="ChEBI" id="CHEBI:30616"/>
        <dbReference type="ChEBI" id="CHEBI:33019"/>
        <dbReference type="ChEBI" id="CHEBI:57427"/>
        <dbReference type="ChEBI" id="CHEBI:78442"/>
        <dbReference type="ChEBI" id="CHEBI:78494"/>
        <dbReference type="ChEBI" id="CHEBI:456215"/>
        <dbReference type="EC" id="6.1.1.4"/>
    </reaction>
</comment>
<dbReference type="PROSITE" id="PS00178">
    <property type="entry name" value="AA_TRNA_LIGASE_I"/>
    <property type="match status" value="1"/>
</dbReference>
<sequence length="880" mass="98947">MRVSHQCWKWLRRFYGTVPPEEVNLVEIGQKWKSKVLRGPTVQNVTEKKKKYILSMFPYPSGSLHIGHLRVYTITDALNRFYKLNGYQVLHPMGWDAFGLPAENAAIERQIGPASWTQQNIAKMKQQLNSMLANFDWDREVTTCSPDYYKFTQKIFLELHKHGLAYQKDAEINWDPVDQTVLANEQVDSQGRSWRSGAVVEKRKLKQWFLGITKFAHSLQKDLQLLDEWPQNVKTMQKNWIGESYGTEVKFPLSQKDSGQITVFTTRVETVFSVQYIALATKHPLVEKAALSDPGLKNFLKHAESLPEDSKEGYLLNSIHAQHPLLSASKKEVPVFVAPYVLSTYGHGAVMGCPAHDQRDFTFWKHNMPKIEMRPTVVPKNDSPAALRELPYVGKSGVINCPGSDFDGMDTQVASQAIATALEQKGMGKATVTYKLRDWLISRQRFWGAPIPIIHCDDCGSVPVPEQDLPVRLPAVGSLAGKGSSLKTMHEFVNTTCPSCGSPAKRETDTMDTFMDSSWYFFRYTDPKNTEKPFGFDVASKNLPVDLYIGGIEHAILHLLYSRFISKFLASVGKWGDKLGNGEPFKKLVTQGMVHGRTLIDPETGRFLKSDEVTSIEGDDLIIKATGQKPSVAYEKMSKSKYNGADPDLCIQTHGADATRAHILFQAPISEILSWDEAKIVGVERWLHKVIKLTRKSAIKDSAVNDMKAPTASDHEICFFNDVQKLLKSITFSFTESLSLNTVVSDYMKLTNLIENAHHSKLINSTLLTKSLKILITSMYPITPTVAEEAFSILSGSKSNGWNLYVWPEAEAIKESELVNYQVVINGKMRFTHNAATSFINDKDSAIKTLLSSKDGQKYLSGKSIKRVIMRNKVISFVVN</sequence>
<dbReference type="Pfam" id="PF00133">
    <property type="entry name" value="tRNA-synt_1"/>
    <property type="match status" value="1"/>
</dbReference>
<dbReference type="PRINTS" id="PR00985">
    <property type="entry name" value="TRNASYNTHLEU"/>
</dbReference>
<dbReference type="GO" id="GO:0004823">
    <property type="term" value="F:leucine-tRNA ligase activity"/>
    <property type="evidence" value="ECO:0007669"/>
    <property type="project" value="UniProtKB-EC"/>
</dbReference>
<dbReference type="PANTHER" id="PTHR43740:SF2">
    <property type="entry name" value="LEUCINE--TRNA LIGASE, MITOCHONDRIAL"/>
    <property type="match status" value="1"/>
</dbReference>
<dbReference type="InterPro" id="IPR015413">
    <property type="entry name" value="Methionyl/Leucyl_tRNA_Synth"/>
</dbReference>
<evidence type="ECO:0000256" key="4">
    <source>
        <dbReference type="ARBA" id="ARBA00022598"/>
    </source>
</evidence>
<accession>A0A0C7MY88</accession>
<dbReference type="AlphaFoldDB" id="A0A0C7MY88"/>
<dbReference type="InterPro" id="IPR009008">
    <property type="entry name" value="Val/Leu/Ile-tRNA-synth_edit"/>
</dbReference>
<dbReference type="SUPFAM" id="SSF47323">
    <property type="entry name" value="Anticodon-binding domain of a subclass of class I aminoacyl-tRNA synthetases"/>
    <property type="match status" value="1"/>
</dbReference>
<dbReference type="GO" id="GO:0006397">
    <property type="term" value="P:mRNA processing"/>
    <property type="evidence" value="ECO:0007669"/>
    <property type="project" value="EnsemblFungi"/>
</dbReference>
<dbReference type="GO" id="GO:0005524">
    <property type="term" value="F:ATP binding"/>
    <property type="evidence" value="ECO:0007669"/>
    <property type="project" value="UniProtKB-KW"/>
</dbReference>
<dbReference type="GO" id="GO:0000372">
    <property type="term" value="P:Group I intron splicing"/>
    <property type="evidence" value="ECO:0007669"/>
    <property type="project" value="EnsemblFungi"/>
</dbReference>
<evidence type="ECO:0000259" key="14">
    <source>
        <dbReference type="Pfam" id="PF09334"/>
    </source>
</evidence>
<gene>
    <name evidence="16" type="ORF">LALA0_S01e10704g</name>
</gene>
<dbReference type="Gene3D" id="1.10.730.10">
    <property type="entry name" value="Isoleucyl-tRNA Synthetase, Domain 1"/>
    <property type="match status" value="2"/>
</dbReference>
<dbReference type="GO" id="GO:0097157">
    <property type="term" value="F:pre-mRNA intronic binding"/>
    <property type="evidence" value="ECO:0007669"/>
    <property type="project" value="EnsemblFungi"/>
</dbReference>
<dbReference type="InterPro" id="IPR013155">
    <property type="entry name" value="M/V/L/I-tRNA-synth_anticd-bd"/>
</dbReference>
<evidence type="ECO:0000256" key="11">
    <source>
        <dbReference type="RuleBase" id="RU363035"/>
    </source>
</evidence>
<feature type="domain" description="Leucyl-tRNA synthetase editing" evidence="15">
    <location>
        <begin position="238"/>
        <end position="422"/>
    </location>
</feature>
<protein>
    <recommendedName>
        <fullName evidence="3">leucine--tRNA ligase</fullName>
        <ecNumber evidence="3">6.1.1.4</ecNumber>
    </recommendedName>
    <alternativeName>
        <fullName evidence="9">Leucyl-tRNA synthetase</fullName>
    </alternativeName>
</protein>
<evidence type="ECO:0000259" key="13">
    <source>
        <dbReference type="Pfam" id="PF08264"/>
    </source>
</evidence>
<organism evidence="16 17">
    <name type="scientific">Lachancea lanzarotensis</name>
    <dbReference type="NCBI Taxonomy" id="1245769"/>
    <lineage>
        <taxon>Eukaryota</taxon>
        <taxon>Fungi</taxon>
        <taxon>Dikarya</taxon>
        <taxon>Ascomycota</taxon>
        <taxon>Saccharomycotina</taxon>
        <taxon>Saccharomycetes</taxon>
        <taxon>Saccharomycetales</taxon>
        <taxon>Saccharomycetaceae</taxon>
        <taxon>Lachancea</taxon>
    </lineage>
</organism>
<dbReference type="InterPro" id="IPR025709">
    <property type="entry name" value="Leu_tRNA-synth_edit"/>
</dbReference>
<keyword evidence="7 11" id="KW-0648">Protein biosynthesis</keyword>
<keyword evidence="6 11" id="KW-0067">ATP-binding</keyword>
<dbReference type="InterPro" id="IPR002300">
    <property type="entry name" value="aa-tRNA-synth_Ia"/>
</dbReference>
<dbReference type="InterPro" id="IPR014729">
    <property type="entry name" value="Rossmann-like_a/b/a_fold"/>
</dbReference>
<dbReference type="NCBIfam" id="TIGR00396">
    <property type="entry name" value="leuS_bact"/>
    <property type="match status" value="1"/>
</dbReference>
<feature type="domain" description="Aminoacyl-tRNA synthetase class Ia" evidence="12">
    <location>
        <begin position="435"/>
        <end position="595"/>
    </location>
</feature>
<feature type="domain" description="Methionyl/Leucyl tRNA synthetase" evidence="14">
    <location>
        <begin position="52"/>
        <end position="189"/>
    </location>
</feature>
<dbReference type="Proteomes" id="UP000054304">
    <property type="component" value="Unassembled WGS sequence"/>
</dbReference>
<keyword evidence="4 11" id="KW-0436">Ligase</keyword>
<dbReference type="SUPFAM" id="SSF52374">
    <property type="entry name" value="Nucleotidylyl transferase"/>
    <property type="match status" value="1"/>
</dbReference>
<keyword evidence="5 11" id="KW-0547">Nucleotide-binding</keyword>
<dbReference type="InterPro" id="IPR009080">
    <property type="entry name" value="tRNAsynth_Ia_anticodon-bd"/>
</dbReference>
<evidence type="ECO:0000256" key="7">
    <source>
        <dbReference type="ARBA" id="ARBA00022917"/>
    </source>
</evidence>
<dbReference type="SUPFAM" id="SSF50677">
    <property type="entry name" value="ValRS/IleRS/LeuRS editing domain"/>
    <property type="match status" value="1"/>
</dbReference>
<evidence type="ECO:0000256" key="1">
    <source>
        <dbReference type="ARBA" id="ARBA00004305"/>
    </source>
</evidence>
<dbReference type="FunFam" id="3.40.50.620:FF:000003">
    <property type="entry name" value="Leucine--tRNA ligase"/>
    <property type="match status" value="1"/>
</dbReference>
<dbReference type="GO" id="GO:0006429">
    <property type="term" value="P:leucyl-tRNA aminoacylation"/>
    <property type="evidence" value="ECO:0007669"/>
    <property type="project" value="EnsemblFungi"/>
</dbReference>
<dbReference type="CDD" id="cd00812">
    <property type="entry name" value="LeuRS_core"/>
    <property type="match status" value="1"/>
</dbReference>
<dbReference type="RefSeq" id="XP_022626674.1">
    <property type="nucleotide sequence ID" value="XM_022774592.1"/>
</dbReference>
<evidence type="ECO:0000313" key="17">
    <source>
        <dbReference type="Proteomes" id="UP000054304"/>
    </source>
</evidence>
<evidence type="ECO:0000259" key="15">
    <source>
        <dbReference type="Pfam" id="PF13603"/>
    </source>
</evidence>
<evidence type="ECO:0000256" key="2">
    <source>
        <dbReference type="ARBA" id="ARBA00005594"/>
    </source>
</evidence>
<dbReference type="FunFam" id="3.40.50.620:FF:000100">
    <property type="entry name" value="probable leucine--tRNA ligase, mitochondrial"/>
    <property type="match status" value="1"/>
</dbReference>
<dbReference type="HOGENOM" id="CLU_004427_0_0_1"/>
<dbReference type="GO" id="GO:0002161">
    <property type="term" value="F:aminoacyl-tRNA deacylase activity"/>
    <property type="evidence" value="ECO:0007669"/>
    <property type="project" value="InterPro"/>
</dbReference>
<name>A0A0C7MY88_9SACH</name>
<evidence type="ECO:0000256" key="10">
    <source>
        <dbReference type="ARBA" id="ARBA00047469"/>
    </source>
</evidence>
<evidence type="ECO:0000256" key="9">
    <source>
        <dbReference type="ARBA" id="ARBA00030520"/>
    </source>
</evidence>
<dbReference type="GO" id="GO:0005759">
    <property type="term" value="C:mitochondrial matrix"/>
    <property type="evidence" value="ECO:0007669"/>
    <property type="project" value="UniProtKB-SubCell"/>
</dbReference>
<dbReference type="GO" id="GO:0032543">
    <property type="term" value="P:mitochondrial translation"/>
    <property type="evidence" value="ECO:0007669"/>
    <property type="project" value="EnsemblFungi"/>
</dbReference>
<dbReference type="InterPro" id="IPR001412">
    <property type="entry name" value="aa-tRNA-synth_I_CS"/>
</dbReference>
<keyword evidence="8 11" id="KW-0030">Aminoacyl-tRNA synthetase</keyword>
<evidence type="ECO:0000256" key="6">
    <source>
        <dbReference type="ARBA" id="ARBA00022840"/>
    </source>
</evidence>
<dbReference type="EMBL" id="LN736360">
    <property type="protein sequence ID" value="CEP60430.1"/>
    <property type="molecule type" value="Genomic_DNA"/>
</dbReference>
<evidence type="ECO:0000259" key="12">
    <source>
        <dbReference type="Pfam" id="PF00133"/>
    </source>
</evidence>
<dbReference type="InterPro" id="IPR002302">
    <property type="entry name" value="Leu-tRNA-ligase"/>
</dbReference>
<dbReference type="STRING" id="1245769.A0A0C7MY88"/>
<dbReference type="Gene3D" id="3.40.50.620">
    <property type="entry name" value="HUPs"/>
    <property type="match status" value="2"/>
</dbReference>
<keyword evidence="17" id="KW-1185">Reference proteome</keyword>
<dbReference type="GeneID" id="34683820"/>
<dbReference type="PANTHER" id="PTHR43740">
    <property type="entry name" value="LEUCYL-TRNA SYNTHETASE"/>
    <property type="match status" value="1"/>
</dbReference>
<reference evidence="16 17" key="1">
    <citation type="submission" date="2014-12" db="EMBL/GenBank/DDBJ databases">
        <authorList>
            <person name="Neuveglise Cecile"/>
        </authorList>
    </citation>
    <scope>NUCLEOTIDE SEQUENCE [LARGE SCALE GENOMIC DNA]</scope>
    <source>
        <strain evidence="16 17">CBS 12615</strain>
    </source>
</reference>
<evidence type="ECO:0000256" key="8">
    <source>
        <dbReference type="ARBA" id="ARBA00023146"/>
    </source>
</evidence>
<dbReference type="FunFam" id="1.10.730.10:FF:000002">
    <property type="entry name" value="Leucine--tRNA ligase"/>
    <property type="match status" value="1"/>
</dbReference>
<dbReference type="Pfam" id="PF08264">
    <property type="entry name" value="Anticodon_1"/>
    <property type="match status" value="1"/>
</dbReference>
<dbReference type="Pfam" id="PF13603">
    <property type="entry name" value="tRNA-synt_1_2"/>
    <property type="match status" value="1"/>
</dbReference>
<dbReference type="Pfam" id="PF09334">
    <property type="entry name" value="tRNA-synt_1g"/>
    <property type="match status" value="1"/>
</dbReference>
<feature type="domain" description="Methionyl/Valyl/Leucyl/Isoleucyl-tRNA synthetase anticodon-binding" evidence="13">
    <location>
        <begin position="722"/>
        <end position="835"/>
    </location>
</feature>
<proteinExistence type="inferred from homology"/>
<evidence type="ECO:0000256" key="5">
    <source>
        <dbReference type="ARBA" id="ARBA00022741"/>
    </source>
</evidence>
<dbReference type="OrthoDB" id="15954at2759"/>